<dbReference type="GO" id="GO:0004045">
    <property type="term" value="F:peptidyl-tRNA hydrolase activity"/>
    <property type="evidence" value="ECO:0007669"/>
    <property type="project" value="UniProtKB-UniRule"/>
</dbReference>
<dbReference type="STRING" id="1121393.SAMN02745216_03924"/>
<comment type="subunit">
    <text evidence="7">Monomer.</text>
</comment>
<dbReference type="RefSeq" id="WP_083611173.1">
    <property type="nucleotide sequence ID" value="NZ_FQZU01000031.1"/>
</dbReference>
<dbReference type="Pfam" id="PF01195">
    <property type="entry name" value="Pept_tRNA_hydro"/>
    <property type="match status" value="1"/>
</dbReference>
<evidence type="ECO:0000313" key="11">
    <source>
        <dbReference type="Proteomes" id="UP000183994"/>
    </source>
</evidence>
<dbReference type="EC" id="3.1.1.29" evidence="1 7"/>
<keyword evidence="3 7" id="KW-0378">Hydrolase</keyword>
<reference evidence="11" key="1">
    <citation type="submission" date="2016-11" db="EMBL/GenBank/DDBJ databases">
        <authorList>
            <person name="Varghese N."/>
            <person name="Submissions S."/>
        </authorList>
    </citation>
    <scope>NUCLEOTIDE SEQUENCE [LARGE SCALE GENOMIC DNA]</scope>
    <source>
        <strain evidence="11">DSM 16219</strain>
    </source>
</reference>
<gene>
    <name evidence="7" type="primary">pth</name>
    <name evidence="10" type="ORF">SAMN02745216_03924</name>
</gene>
<dbReference type="OrthoDB" id="9800507at2"/>
<keyword evidence="2 7" id="KW-0820">tRNA-binding</keyword>
<evidence type="ECO:0000256" key="9">
    <source>
        <dbReference type="RuleBase" id="RU004320"/>
    </source>
</evidence>
<dbReference type="InterPro" id="IPR036416">
    <property type="entry name" value="Pept_tRNA_hydro_sf"/>
</dbReference>
<dbReference type="EMBL" id="FQZU01000031">
    <property type="protein sequence ID" value="SHK70198.1"/>
    <property type="molecule type" value="Genomic_DNA"/>
</dbReference>
<dbReference type="FunFam" id="3.40.50.1470:FF:000001">
    <property type="entry name" value="Peptidyl-tRNA hydrolase"/>
    <property type="match status" value="1"/>
</dbReference>
<feature type="site" description="Stabilizes the basic form of H active site to accept a proton" evidence="7">
    <location>
        <position position="124"/>
    </location>
</feature>
<name>A0A1M6UM46_9BACT</name>
<dbReference type="AlphaFoldDB" id="A0A1M6UM46"/>
<feature type="binding site" evidence="7">
    <location>
        <position position="99"/>
    </location>
    <ligand>
        <name>tRNA</name>
        <dbReference type="ChEBI" id="CHEBI:17843"/>
    </ligand>
</feature>
<dbReference type="Proteomes" id="UP000183994">
    <property type="component" value="Unassembled WGS sequence"/>
</dbReference>
<comment type="caution">
    <text evidence="7">Lacks conserved residue(s) required for the propagation of feature annotation.</text>
</comment>
<dbReference type="InterPro" id="IPR018171">
    <property type="entry name" value="Pept_tRNA_hydro_CS"/>
</dbReference>
<feature type="site" description="Discriminates between blocked and unblocked aminoacyl-tRNA" evidence="7">
    <location>
        <position position="43"/>
    </location>
</feature>
<evidence type="ECO:0000313" key="10">
    <source>
        <dbReference type="EMBL" id="SHK70198.1"/>
    </source>
</evidence>
<dbReference type="PROSITE" id="PS01195">
    <property type="entry name" value="PEPT_TRNA_HYDROL_1"/>
    <property type="match status" value="1"/>
</dbReference>
<comment type="subcellular location">
    <subcellularLocation>
        <location evidence="7">Cytoplasm</location>
    </subcellularLocation>
</comment>
<evidence type="ECO:0000256" key="7">
    <source>
        <dbReference type="HAMAP-Rule" id="MF_00083"/>
    </source>
</evidence>
<accession>A0A1M6UM46</accession>
<evidence type="ECO:0000256" key="2">
    <source>
        <dbReference type="ARBA" id="ARBA00022555"/>
    </source>
</evidence>
<evidence type="ECO:0000256" key="6">
    <source>
        <dbReference type="ARBA" id="ARBA00050038"/>
    </source>
</evidence>
<organism evidence="10 11">
    <name type="scientific">Desulfatibacillum alkenivorans DSM 16219</name>
    <dbReference type="NCBI Taxonomy" id="1121393"/>
    <lineage>
        <taxon>Bacteria</taxon>
        <taxon>Pseudomonadati</taxon>
        <taxon>Thermodesulfobacteriota</taxon>
        <taxon>Desulfobacteria</taxon>
        <taxon>Desulfobacterales</taxon>
        <taxon>Desulfatibacillaceae</taxon>
        <taxon>Desulfatibacillum</taxon>
    </lineage>
</organism>
<keyword evidence="7" id="KW-0963">Cytoplasm</keyword>
<evidence type="ECO:0000256" key="5">
    <source>
        <dbReference type="ARBA" id="ARBA00038063"/>
    </source>
</evidence>
<evidence type="ECO:0000256" key="8">
    <source>
        <dbReference type="RuleBase" id="RU000673"/>
    </source>
</evidence>
<dbReference type="GO" id="GO:0005737">
    <property type="term" value="C:cytoplasm"/>
    <property type="evidence" value="ECO:0007669"/>
    <property type="project" value="UniProtKB-SubCell"/>
</dbReference>
<evidence type="ECO:0000256" key="1">
    <source>
        <dbReference type="ARBA" id="ARBA00013260"/>
    </source>
</evidence>
<keyword evidence="11" id="KW-1185">Reference proteome</keyword>
<protein>
    <recommendedName>
        <fullName evidence="6 7">Peptidyl-tRNA hydrolase</fullName>
        <shortName evidence="7">Pth</shortName>
        <ecNumber evidence="1 7">3.1.1.29</ecNumber>
    </recommendedName>
</protein>
<sequence length="224" mass="24475">MPFFSIFKREIFRKLTGKAKDRENAAFQALHQPQSWLVAGLGNPGEKYSQTRHNIGFMVADLLGEKWRLRFEAHGASLLGAGLIGETPAGLIKPQAYMNLSGPPIWEIAGKFGIDRERVLVIHDDLDLPFGKIKIKKKGGHGGHKGIQSLIQSFGDGDFPRLRVGIGRPPAGQTIVDHVLGRFDAEEDLVLGKVVTLAGDAVETVLREGISKGMNSFNNQQITA</sequence>
<dbReference type="GO" id="GO:0000049">
    <property type="term" value="F:tRNA binding"/>
    <property type="evidence" value="ECO:0007669"/>
    <property type="project" value="UniProtKB-UniRule"/>
</dbReference>
<dbReference type="HAMAP" id="MF_00083">
    <property type="entry name" value="Pept_tRNA_hydro_bact"/>
    <property type="match status" value="1"/>
</dbReference>
<dbReference type="InterPro" id="IPR001328">
    <property type="entry name" value="Pept_tRNA_hydro"/>
</dbReference>
<comment type="function">
    <text evidence="7">Hydrolyzes ribosome-free peptidyl-tRNAs (with 1 or more amino acids incorporated), which drop off the ribosome during protein synthesis, or as a result of ribosome stalling.</text>
</comment>
<proteinExistence type="inferred from homology"/>
<dbReference type="SUPFAM" id="SSF53178">
    <property type="entry name" value="Peptidyl-tRNA hydrolase-like"/>
    <property type="match status" value="1"/>
</dbReference>
<dbReference type="NCBIfam" id="TIGR00447">
    <property type="entry name" value="pth"/>
    <property type="match status" value="1"/>
</dbReference>
<evidence type="ECO:0000256" key="3">
    <source>
        <dbReference type="ARBA" id="ARBA00022801"/>
    </source>
</evidence>
<feature type="binding site" evidence="7">
    <location>
        <position position="48"/>
    </location>
    <ligand>
        <name>tRNA</name>
        <dbReference type="ChEBI" id="CHEBI:17843"/>
    </ligand>
</feature>
<comment type="similarity">
    <text evidence="5 7 9">Belongs to the PTH family.</text>
</comment>
<dbReference type="PANTHER" id="PTHR17224:SF1">
    <property type="entry name" value="PEPTIDYL-TRNA HYDROLASE"/>
    <property type="match status" value="1"/>
</dbReference>
<feature type="binding site" evidence="7">
    <location>
        <position position="97"/>
    </location>
    <ligand>
        <name>tRNA</name>
        <dbReference type="ChEBI" id="CHEBI:17843"/>
    </ligand>
</feature>
<dbReference type="GO" id="GO:0072344">
    <property type="term" value="P:rescue of stalled ribosome"/>
    <property type="evidence" value="ECO:0007669"/>
    <property type="project" value="UniProtKB-UniRule"/>
</dbReference>
<dbReference type="CDD" id="cd00462">
    <property type="entry name" value="PTH"/>
    <property type="match status" value="1"/>
</dbReference>
<dbReference type="PANTHER" id="PTHR17224">
    <property type="entry name" value="PEPTIDYL-TRNA HYDROLASE"/>
    <property type="match status" value="1"/>
</dbReference>
<comment type="function">
    <text evidence="7">Catalyzes the release of premature peptidyl moieties from peptidyl-tRNA molecules trapped in stalled 50S ribosomal subunits, and thus maintains levels of free tRNAs and 50S ribosomes.</text>
</comment>
<keyword evidence="4 7" id="KW-0694">RNA-binding</keyword>
<feature type="active site" description="Proton acceptor" evidence="7">
    <location>
        <position position="53"/>
    </location>
</feature>
<dbReference type="Gene3D" id="3.40.50.1470">
    <property type="entry name" value="Peptidyl-tRNA hydrolase"/>
    <property type="match status" value="1"/>
</dbReference>
<evidence type="ECO:0000256" key="4">
    <source>
        <dbReference type="ARBA" id="ARBA00022884"/>
    </source>
</evidence>
<dbReference type="GO" id="GO:0006515">
    <property type="term" value="P:protein quality control for misfolded or incompletely synthesized proteins"/>
    <property type="evidence" value="ECO:0007669"/>
    <property type="project" value="UniProtKB-UniRule"/>
</dbReference>
<comment type="catalytic activity">
    <reaction evidence="7 8">
        <text>an N-acyl-L-alpha-aminoacyl-tRNA + H2O = an N-acyl-L-amino acid + a tRNA + H(+)</text>
        <dbReference type="Rhea" id="RHEA:54448"/>
        <dbReference type="Rhea" id="RHEA-COMP:10123"/>
        <dbReference type="Rhea" id="RHEA-COMP:13883"/>
        <dbReference type="ChEBI" id="CHEBI:15377"/>
        <dbReference type="ChEBI" id="CHEBI:15378"/>
        <dbReference type="ChEBI" id="CHEBI:59874"/>
        <dbReference type="ChEBI" id="CHEBI:78442"/>
        <dbReference type="ChEBI" id="CHEBI:138191"/>
        <dbReference type="EC" id="3.1.1.29"/>
    </reaction>
</comment>